<dbReference type="Proteomes" id="UP000094764">
    <property type="component" value="Unassembled WGS sequence"/>
</dbReference>
<dbReference type="InterPro" id="IPR016181">
    <property type="entry name" value="Acyl_CoA_acyltransferase"/>
</dbReference>
<dbReference type="SUPFAM" id="SSF55729">
    <property type="entry name" value="Acyl-CoA N-acyltransferases (Nat)"/>
    <property type="match status" value="1"/>
</dbReference>
<protein>
    <submittedName>
        <fullName evidence="1">GNAT family N-acetyltransferase</fullName>
    </submittedName>
</protein>
<sequence>MYLTMYDDTHQQLIDNYCLSKRKLRYVREPKIAISLTKKNAQRHAVLVFEDDSLVAFLTLYETKGGSPYSSNEHHLLVQDLSIDYRHFRVGYTKQAFELLPAFIRQHWPKINQLTIIVNEDKAFTQPLCKHAGFKDTGNTLPPIYGSQVFLQISI</sequence>
<dbReference type="RefSeq" id="WP_069635702.1">
    <property type="nucleotide sequence ID" value="NZ_JXKZ01000005.1"/>
</dbReference>
<proteinExistence type="predicted"/>
<gene>
    <name evidence="1" type="ORF">BCR23_10280</name>
</gene>
<evidence type="ECO:0000313" key="2">
    <source>
        <dbReference type="Proteomes" id="UP000094764"/>
    </source>
</evidence>
<dbReference type="GO" id="GO:0016740">
    <property type="term" value="F:transferase activity"/>
    <property type="evidence" value="ECO:0007669"/>
    <property type="project" value="UniProtKB-KW"/>
</dbReference>
<dbReference type="Gene3D" id="3.40.630.30">
    <property type="match status" value="1"/>
</dbReference>
<reference evidence="2" key="1">
    <citation type="submission" date="2016-09" db="EMBL/GenBank/DDBJ databases">
        <authorList>
            <person name="Gulvik C.A."/>
        </authorList>
    </citation>
    <scope>NUCLEOTIDE SEQUENCE [LARGE SCALE GENOMIC DNA]</scope>
    <source>
        <strain evidence="2">LMG 26306</strain>
    </source>
</reference>
<dbReference type="OrthoDB" id="66776at2"/>
<dbReference type="STRING" id="903983.BCR23_10280"/>
<accession>A0A1E5GR82</accession>
<dbReference type="AlphaFoldDB" id="A0A1E5GR82"/>
<comment type="caution">
    <text evidence="1">The sequence shown here is derived from an EMBL/GenBank/DDBJ whole genome shotgun (WGS) entry which is preliminary data.</text>
</comment>
<evidence type="ECO:0000313" key="1">
    <source>
        <dbReference type="EMBL" id="OEG15213.1"/>
    </source>
</evidence>
<keyword evidence="1" id="KW-0808">Transferase</keyword>
<keyword evidence="2" id="KW-1185">Reference proteome</keyword>
<dbReference type="EMBL" id="MIKB01000016">
    <property type="protein sequence ID" value="OEG15213.1"/>
    <property type="molecule type" value="Genomic_DNA"/>
</dbReference>
<organism evidence="1 2">
    <name type="scientific">Enterococcus quebecensis</name>
    <dbReference type="NCBI Taxonomy" id="903983"/>
    <lineage>
        <taxon>Bacteria</taxon>
        <taxon>Bacillati</taxon>
        <taxon>Bacillota</taxon>
        <taxon>Bacilli</taxon>
        <taxon>Lactobacillales</taxon>
        <taxon>Enterococcaceae</taxon>
        <taxon>Enterococcus</taxon>
    </lineage>
</organism>
<name>A0A1E5GR82_9ENTE</name>